<dbReference type="GO" id="GO:0005524">
    <property type="term" value="F:ATP binding"/>
    <property type="evidence" value="ECO:0007669"/>
    <property type="project" value="InterPro"/>
</dbReference>
<organismHost>
    <name type="scientific">Acanthamoeba polyphaga</name>
    <name type="common">Amoeba</name>
    <dbReference type="NCBI Taxonomy" id="5757"/>
</organismHost>
<dbReference type="InterPro" id="IPR027417">
    <property type="entry name" value="P-loop_NTPase"/>
</dbReference>
<accession>A0A2L2DLJ9</accession>
<evidence type="ECO:0000259" key="3">
    <source>
        <dbReference type="SMART" id="SM00382"/>
    </source>
</evidence>
<feature type="coiled-coil region" evidence="2">
    <location>
        <begin position="345"/>
        <end position="372"/>
    </location>
</feature>
<protein>
    <submittedName>
        <fullName evidence="4">AAA family ATPase</fullName>
    </submittedName>
</protein>
<organism evidence="4">
    <name type="scientific">Acanthamoeba polyphaga mimivirus</name>
    <name type="common">APMV</name>
    <dbReference type="NCBI Taxonomy" id="212035"/>
    <lineage>
        <taxon>Viruses</taxon>
        <taxon>Varidnaviria</taxon>
        <taxon>Bamfordvirae</taxon>
        <taxon>Nucleocytoviricota</taxon>
        <taxon>Megaviricetes</taxon>
        <taxon>Imitervirales</taxon>
        <taxon>Mimiviridae</taxon>
        <taxon>Megamimivirinae</taxon>
        <taxon>Mimivirus</taxon>
        <taxon>Mimivirus bradfordmassiliense</taxon>
    </lineage>
</organism>
<reference evidence="4" key="1">
    <citation type="journal article" date="2017" name="Front. Microbiol.">
        <title>Genome Characterization of the First Mimiviruses of Lineage C Isolated in Brazil.</title>
        <authorList>
            <person name="Assis F.L."/>
            <person name="Franco-Luiz A.P.M."/>
            <person name="Dos Santos R.N."/>
            <person name="Campos F.S."/>
            <person name="Dornas F.P."/>
            <person name="Borato P.V.M."/>
            <person name="Franco A.C."/>
            <person name="Abrahao J.S."/>
            <person name="Colson P."/>
            <person name="Scola B."/>
        </authorList>
    </citation>
    <scope>NUCLEOTIDE SEQUENCE [LARGE SCALE GENOMIC DNA]</scope>
</reference>
<dbReference type="Proteomes" id="UP000279644">
    <property type="component" value="Segment"/>
</dbReference>
<dbReference type="EMBL" id="MG602508">
    <property type="protein sequence ID" value="AVG47045.1"/>
    <property type="molecule type" value="Genomic_DNA"/>
</dbReference>
<keyword evidence="2" id="KW-0175">Coiled coil</keyword>
<comment type="similarity">
    <text evidence="1">Belongs to the AAA ATPase family. BCS1 subfamily.</text>
</comment>
<dbReference type="InterPro" id="IPR003959">
    <property type="entry name" value="ATPase_AAA_core"/>
</dbReference>
<dbReference type="Pfam" id="PF00004">
    <property type="entry name" value="AAA"/>
    <property type="match status" value="2"/>
</dbReference>
<evidence type="ECO:0000313" key="4">
    <source>
        <dbReference type="EMBL" id="AVG47045.1"/>
    </source>
</evidence>
<dbReference type="Gene3D" id="3.40.50.300">
    <property type="entry name" value="P-loop containing nucleotide triphosphate hydrolases"/>
    <property type="match status" value="1"/>
</dbReference>
<evidence type="ECO:0000256" key="2">
    <source>
        <dbReference type="SAM" id="Coils"/>
    </source>
</evidence>
<evidence type="ECO:0000256" key="1">
    <source>
        <dbReference type="ARBA" id="ARBA00007448"/>
    </source>
</evidence>
<proteinExistence type="inferred from homology"/>
<dbReference type="PROSITE" id="PS00674">
    <property type="entry name" value="AAA"/>
    <property type="match status" value="1"/>
</dbReference>
<feature type="domain" description="AAA+ ATPase" evidence="3">
    <location>
        <begin position="272"/>
        <end position="440"/>
    </location>
</feature>
<sequence>MNMNNINQNLQFGLVSKLNTGNPIIDSVVHVFIYSFVAAIMMNLQNIFNIDNINRKFHNVYKWLTMFITRYVHQVTYTNKEVQIEYITEEKKFNELYKAMDWYLSTHTLSGDNDNTVRMSVEEEIIGNAEILVPKIKIRPVINSTRYIDYKNHKINFITSKNIVTVYGDKERKRENYVITLTTQIINDNKNNILQDFCDYVMEKYIASKKKTVWEQNIFINGENGEWKSSLSDNKRKLETVILQDNLLEKIKLDIDDFVDSEKWYHDWGLTYTRGYLLYGKPGCGKTSLIRAVSLYLKRHIHYLMLNNVPDDNTLMKLFTKIDFKQTVLVIEDIDCMLDIVQDRSQKITSDVSHLINEINNLKNDLRNDLRNDLKINNISKTETNSKNKLTLSCFLNILDGLHSNNGRIMFMTTNRPEILDKALIRPGRIDQKIKFDYCTQQQIKDIYQMIYKIDVDITKFNQIPEYTLSPAQIICFFANHKNDPDYAINNLNEITLFE</sequence>
<dbReference type="InterPro" id="IPR003593">
    <property type="entry name" value="AAA+_ATPase"/>
</dbReference>
<dbReference type="InterPro" id="IPR003960">
    <property type="entry name" value="ATPase_AAA_CS"/>
</dbReference>
<dbReference type="InterPro" id="IPR050747">
    <property type="entry name" value="Mitochondrial_chaperone_BCS1"/>
</dbReference>
<dbReference type="SUPFAM" id="SSF52540">
    <property type="entry name" value="P-loop containing nucleoside triphosphate hydrolases"/>
    <property type="match status" value="1"/>
</dbReference>
<dbReference type="GO" id="GO:0016887">
    <property type="term" value="F:ATP hydrolysis activity"/>
    <property type="evidence" value="ECO:0007669"/>
    <property type="project" value="InterPro"/>
</dbReference>
<dbReference type="PANTHER" id="PTHR23070">
    <property type="entry name" value="BCS1 AAA-TYPE ATPASE"/>
    <property type="match status" value="1"/>
</dbReference>
<name>A0A2L2DLJ9_MIMIV</name>
<dbReference type="SMART" id="SM00382">
    <property type="entry name" value="AAA"/>
    <property type="match status" value="1"/>
</dbReference>